<feature type="compositionally biased region" description="Polar residues" evidence="5">
    <location>
        <begin position="674"/>
        <end position="684"/>
    </location>
</feature>
<feature type="compositionally biased region" description="Basic and acidic residues" evidence="5">
    <location>
        <begin position="685"/>
        <end position="698"/>
    </location>
</feature>
<feature type="compositionally biased region" description="Basic and acidic residues" evidence="5">
    <location>
        <begin position="337"/>
        <end position="349"/>
    </location>
</feature>
<dbReference type="PANTHER" id="PTHR11834:SF0">
    <property type="entry name" value="PROTEIN SCALLOPED"/>
    <property type="match status" value="1"/>
</dbReference>
<feature type="compositionally biased region" description="Basic and acidic residues" evidence="5">
    <location>
        <begin position="770"/>
        <end position="788"/>
    </location>
</feature>
<dbReference type="GO" id="GO:0005667">
    <property type="term" value="C:transcription regulator complex"/>
    <property type="evidence" value="ECO:0007669"/>
    <property type="project" value="TreeGrafter"/>
</dbReference>
<dbReference type="InterPro" id="IPR050937">
    <property type="entry name" value="TEC1_TEAD_TF"/>
</dbReference>
<dbReference type="Gene3D" id="6.10.20.40">
    <property type="entry name" value="TEA/ATTS domain"/>
    <property type="match status" value="1"/>
</dbReference>
<accession>A0AAD4F595</accession>
<feature type="region of interest" description="Disordered" evidence="5">
    <location>
        <begin position="649"/>
        <end position="788"/>
    </location>
</feature>
<evidence type="ECO:0000256" key="2">
    <source>
        <dbReference type="ARBA" id="ARBA00023015"/>
    </source>
</evidence>
<keyword evidence="7" id="KW-1185">Reference proteome</keyword>
<feature type="compositionally biased region" description="Polar residues" evidence="5">
    <location>
        <begin position="649"/>
        <end position="667"/>
    </location>
</feature>
<dbReference type="GO" id="GO:0000981">
    <property type="term" value="F:DNA-binding transcription factor activity, RNA polymerase II-specific"/>
    <property type="evidence" value="ECO:0007669"/>
    <property type="project" value="TreeGrafter"/>
</dbReference>
<evidence type="ECO:0000256" key="3">
    <source>
        <dbReference type="ARBA" id="ARBA00023163"/>
    </source>
</evidence>
<evidence type="ECO:0000313" key="6">
    <source>
        <dbReference type="EMBL" id="KAG7293170.1"/>
    </source>
</evidence>
<feature type="compositionally biased region" description="Polar residues" evidence="5">
    <location>
        <begin position="723"/>
        <end position="733"/>
    </location>
</feature>
<proteinExistence type="predicted"/>
<dbReference type="GO" id="GO:0005634">
    <property type="term" value="C:nucleus"/>
    <property type="evidence" value="ECO:0007669"/>
    <property type="project" value="UniProtKB-SubCell"/>
</dbReference>
<keyword evidence="3" id="KW-0804">Transcription</keyword>
<keyword evidence="4" id="KW-0539">Nucleus</keyword>
<feature type="compositionally biased region" description="Polar residues" evidence="5">
    <location>
        <begin position="699"/>
        <end position="708"/>
    </location>
</feature>
<dbReference type="InterPro" id="IPR038096">
    <property type="entry name" value="TEA/ATTS_sf"/>
</dbReference>
<evidence type="ECO:0000256" key="5">
    <source>
        <dbReference type="SAM" id="MobiDB-lite"/>
    </source>
</evidence>
<gene>
    <name evidence="6" type="ORF">NEMBOFW57_003216</name>
</gene>
<name>A0AAD4F595_9PEZI</name>
<evidence type="ECO:0000256" key="1">
    <source>
        <dbReference type="ARBA" id="ARBA00004123"/>
    </source>
</evidence>
<reference evidence="6" key="1">
    <citation type="submission" date="2023-02" db="EMBL/GenBank/DDBJ databases">
        <authorList>
            <person name="Palmer J.M."/>
        </authorList>
    </citation>
    <scope>NUCLEOTIDE SEQUENCE</scope>
    <source>
        <strain evidence="6">FW57</strain>
    </source>
</reference>
<comment type="caution">
    <text evidence="6">The sequence shown here is derived from an EMBL/GenBank/DDBJ whole genome shotgun (WGS) entry which is preliminary data.</text>
</comment>
<dbReference type="Proteomes" id="UP001197093">
    <property type="component" value="Unassembled WGS sequence"/>
</dbReference>
<feature type="region of interest" description="Disordered" evidence="5">
    <location>
        <begin position="334"/>
        <end position="368"/>
    </location>
</feature>
<feature type="region of interest" description="Disordered" evidence="5">
    <location>
        <begin position="456"/>
        <end position="489"/>
    </location>
</feature>
<evidence type="ECO:0000313" key="7">
    <source>
        <dbReference type="Proteomes" id="UP001197093"/>
    </source>
</evidence>
<protein>
    <submittedName>
        <fullName evidence="6">Uncharacterized protein</fullName>
    </submittedName>
</protein>
<feature type="compositionally biased region" description="Gly residues" evidence="5">
    <location>
        <begin position="750"/>
        <end position="760"/>
    </location>
</feature>
<dbReference type="AlphaFoldDB" id="A0AAD4F595"/>
<evidence type="ECO:0000256" key="4">
    <source>
        <dbReference type="ARBA" id="ARBA00023242"/>
    </source>
</evidence>
<dbReference type="GO" id="GO:0000978">
    <property type="term" value="F:RNA polymerase II cis-regulatory region sequence-specific DNA binding"/>
    <property type="evidence" value="ECO:0007669"/>
    <property type="project" value="TreeGrafter"/>
</dbReference>
<sequence>MKQTQYGRNMLIGEYLWIAYCQSLPPGTEPDPQLELMRERKKVSSHIQEDKEKDAIETVSLKNNSVLIALSEGRLPDERPNYEYFAQILALNEQVQFRPKRCWIFVSHKDVVVGEDGTGYLPSTSGKLSEGEYPHLGRNLERETWAKEEQQFFKGALLHEFTKEMHQVESSSVRGLSKKWESAFPDLHQRLKSVTSTTTDARCDMLHLHATLELKEKPNFPAGSSLSSWVEVNIEQPRLLNHRWKVETSLARPDELSYSHDDSASTVIHEQHKEFTIKYQHRPGCDGSRNEGRSHCDCLSQRSRRDGVMVPFPVPFPADAWAQTLTNCAEYPAHPFSESKRHDRERGVADDEEGPRPRRRNKQPTQMDLVPKIAMMQEIFSCPPTSPHEESSADSANQQRWTCRAVILWTFETIHSLDEKGKLVTAQGGRTNWRFLTVLDPASDYHQRNAIVSGRRASADDYREGSSSFTCGSRPASRGPVMSPSPTYQQHLNASMNENFSSAWDTAGGLGSLSSSATQAAYGAHFMPQTIPSHAAAGQAGYGLLESFSSHSGLSTPPPSASLASSFAQSFDTASTSSDMLPGYMATHVAVTTAGIDNNTHTLGGSLSAITDPFLAHAGAAYGDSHDGIHGWNSHSIVGSIDPTASWSSGYSGTNTGQGVAASNTTPKVKANDNKNGTSPGSSASKREASQDWVHIHESSTASGSDLSQDWEEVPTLPGAGTGTETATDHSSSPAPPEVVVEMQLTQHGFGVGGGDGTGSQGMIKSLKRGRSDSFGDDGGYRDRRLRG</sequence>
<dbReference type="PANTHER" id="PTHR11834">
    <property type="entry name" value="TRANSCRIPTIONAL ENHANCER FACTOR TEF RELATED"/>
    <property type="match status" value="1"/>
</dbReference>
<organism evidence="6 7">
    <name type="scientific">Staphylotrichum longicolle</name>
    <dbReference type="NCBI Taxonomy" id="669026"/>
    <lineage>
        <taxon>Eukaryota</taxon>
        <taxon>Fungi</taxon>
        <taxon>Dikarya</taxon>
        <taxon>Ascomycota</taxon>
        <taxon>Pezizomycotina</taxon>
        <taxon>Sordariomycetes</taxon>
        <taxon>Sordariomycetidae</taxon>
        <taxon>Sordariales</taxon>
        <taxon>Chaetomiaceae</taxon>
        <taxon>Staphylotrichum</taxon>
    </lineage>
</organism>
<keyword evidence="2" id="KW-0805">Transcription regulation</keyword>
<dbReference type="EMBL" id="JAHCVI010000001">
    <property type="protein sequence ID" value="KAG7293170.1"/>
    <property type="molecule type" value="Genomic_DNA"/>
</dbReference>
<comment type="subcellular location">
    <subcellularLocation>
        <location evidence="1">Nucleus</location>
    </subcellularLocation>
</comment>